<evidence type="ECO:0000259" key="2">
    <source>
        <dbReference type="Pfam" id="PF03468"/>
    </source>
</evidence>
<sequence length="251" mass="28842">MDTIKSTGWEDNTRSSCDGEKPGRICEQEVVQTSLALQPTDLYLNQAVPKREANPPRLLCPWMGIVVNIIDNPKTNNSRAQSAAKAAAIKEKFKEYNPERVFMFRDCNGQQSTALLVFKDGFQGLEDALAFQETFVEGGRGRKEWWDEDRPANVTLYGWQATEKDLTINMGKMTEHLKKSCHLKTWDSQFTALKDRIDMVDPLTSKAKKKVEKVAQELDRGRDKMELNLLLRVYPLQERLEMLEHCCAVWR</sequence>
<dbReference type="EMBL" id="CM026430">
    <property type="protein sequence ID" value="KAG0562141.1"/>
    <property type="molecule type" value="Genomic_DNA"/>
</dbReference>
<dbReference type="InterPro" id="IPR045177">
    <property type="entry name" value="FDM1-5/IDN2"/>
</dbReference>
<dbReference type="EMBL" id="CM026430">
    <property type="protein sequence ID" value="KAG0562140.1"/>
    <property type="molecule type" value="Genomic_DNA"/>
</dbReference>
<dbReference type="InterPro" id="IPR005380">
    <property type="entry name" value="XS_domain"/>
</dbReference>
<evidence type="ECO:0000256" key="1">
    <source>
        <dbReference type="SAM" id="MobiDB-lite"/>
    </source>
</evidence>
<accession>A0A8T0GT18</accession>
<dbReference type="AlphaFoldDB" id="A0A8T0GT18"/>
<dbReference type="PANTHER" id="PTHR21596">
    <property type="entry name" value="RIBONUCLEASE P SUBUNIT P38"/>
    <property type="match status" value="1"/>
</dbReference>
<comment type="caution">
    <text evidence="3">The sequence shown here is derived from an EMBL/GenBank/DDBJ whole genome shotgun (WGS) entry which is preliminary data.</text>
</comment>
<protein>
    <recommendedName>
        <fullName evidence="2">XS domain-containing protein</fullName>
    </recommendedName>
</protein>
<dbReference type="InterPro" id="IPR038588">
    <property type="entry name" value="XS_domain_sf"/>
</dbReference>
<evidence type="ECO:0000313" key="3">
    <source>
        <dbReference type="EMBL" id="KAG0562140.1"/>
    </source>
</evidence>
<dbReference type="Gene3D" id="3.30.70.2890">
    <property type="entry name" value="XS domain"/>
    <property type="match status" value="1"/>
</dbReference>
<feature type="compositionally biased region" description="Polar residues" evidence="1">
    <location>
        <begin position="1"/>
        <end position="10"/>
    </location>
</feature>
<feature type="domain" description="XS" evidence="2">
    <location>
        <begin position="58"/>
        <end position="166"/>
    </location>
</feature>
<gene>
    <name evidence="3" type="ORF">KC19_9G120900</name>
</gene>
<dbReference type="EMBL" id="CM026430">
    <property type="protein sequence ID" value="KAG0562139.1"/>
    <property type="molecule type" value="Genomic_DNA"/>
</dbReference>
<name>A0A8T0GT18_CERPU</name>
<reference evidence="3" key="1">
    <citation type="submission" date="2020-06" db="EMBL/GenBank/DDBJ databases">
        <title>WGS assembly of Ceratodon purpureus strain R40.</title>
        <authorList>
            <person name="Carey S.B."/>
            <person name="Jenkins J."/>
            <person name="Shu S."/>
            <person name="Lovell J.T."/>
            <person name="Sreedasyam A."/>
            <person name="Maumus F."/>
            <person name="Tiley G.P."/>
            <person name="Fernandez-Pozo N."/>
            <person name="Barry K."/>
            <person name="Chen C."/>
            <person name="Wang M."/>
            <person name="Lipzen A."/>
            <person name="Daum C."/>
            <person name="Saski C.A."/>
            <person name="Payton A.C."/>
            <person name="Mcbreen J.C."/>
            <person name="Conrad R.E."/>
            <person name="Kollar L.M."/>
            <person name="Olsson S."/>
            <person name="Huttunen S."/>
            <person name="Landis J.B."/>
            <person name="Wickett N.J."/>
            <person name="Johnson M.G."/>
            <person name="Rensing S.A."/>
            <person name="Grimwood J."/>
            <person name="Schmutz J."/>
            <person name="Mcdaniel S.F."/>
        </authorList>
    </citation>
    <scope>NUCLEOTIDE SEQUENCE</scope>
    <source>
        <strain evidence="3">R40</strain>
    </source>
</reference>
<dbReference type="Proteomes" id="UP000822688">
    <property type="component" value="Chromosome 9"/>
</dbReference>
<proteinExistence type="predicted"/>
<dbReference type="GO" id="GO:0080188">
    <property type="term" value="P:gene silencing by siRNA-directed DNA methylation"/>
    <property type="evidence" value="ECO:0007669"/>
    <property type="project" value="InterPro"/>
</dbReference>
<organism evidence="3 4">
    <name type="scientific">Ceratodon purpureus</name>
    <name type="common">Fire moss</name>
    <name type="synonym">Dicranum purpureum</name>
    <dbReference type="NCBI Taxonomy" id="3225"/>
    <lineage>
        <taxon>Eukaryota</taxon>
        <taxon>Viridiplantae</taxon>
        <taxon>Streptophyta</taxon>
        <taxon>Embryophyta</taxon>
        <taxon>Bryophyta</taxon>
        <taxon>Bryophytina</taxon>
        <taxon>Bryopsida</taxon>
        <taxon>Dicranidae</taxon>
        <taxon>Pseudoditrichales</taxon>
        <taxon>Ditrichaceae</taxon>
        <taxon>Ceratodon</taxon>
    </lineage>
</organism>
<feature type="region of interest" description="Disordered" evidence="1">
    <location>
        <begin position="1"/>
        <end position="20"/>
    </location>
</feature>
<dbReference type="Pfam" id="PF03468">
    <property type="entry name" value="XS"/>
    <property type="match status" value="1"/>
</dbReference>
<feature type="compositionally biased region" description="Basic and acidic residues" evidence="1">
    <location>
        <begin position="11"/>
        <end position="20"/>
    </location>
</feature>
<dbReference type="PANTHER" id="PTHR21596:SF3">
    <property type="entry name" value="FACTOR OF DNA METHYLATION 1-RELATED"/>
    <property type="match status" value="1"/>
</dbReference>
<keyword evidence="4" id="KW-1185">Reference proteome</keyword>
<evidence type="ECO:0000313" key="4">
    <source>
        <dbReference type="Proteomes" id="UP000822688"/>
    </source>
</evidence>